<sequence>MTESVSNENLETKIIEIAKQQFIENGFAETSMSDIAAKVGINRPGLHYYFRTKERMFQAVFGEIVLFLLPKIQDIVLQKDKPVTERVGGVIDAYFEVFSENPRLPLFVMRESNRDVNHLINTLADLRLERNFLEIARSLQDEMDSGRLKPVPLRFVFFTFYSLLIMPFVMKDLCASLFLEKGESFEEMFARWKPYIVMQMDNLLRVD</sequence>
<keyword evidence="1 2" id="KW-0238">DNA-binding</keyword>
<dbReference type="PANTHER" id="PTHR30055:SF207">
    <property type="entry name" value="HTH-TYPE TRANSCRIPTIONAL REPRESSOR FATR"/>
    <property type="match status" value="1"/>
</dbReference>
<evidence type="ECO:0000313" key="5">
    <source>
        <dbReference type="EMBL" id="NJC17186.1"/>
    </source>
</evidence>
<evidence type="ECO:0000256" key="2">
    <source>
        <dbReference type="PROSITE-ProRule" id="PRU00335"/>
    </source>
</evidence>
<dbReference type="InterPro" id="IPR023772">
    <property type="entry name" value="DNA-bd_HTH_TetR-type_CS"/>
</dbReference>
<dbReference type="InterPro" id="IPR009057">
    <property type="entry name" value="Homeodomain-like_sf"/>
</dbReference>
<dbReference type="Gene3D" id="1.10.357.10">
    <property type="entry name" value="Tetracycline Repressor, domain 2"/>
    <property type="match status" value="1"/>
</dbReference>
<organism evidence="5 7">
    <name type="scientific">Butyricimonas paravirosa</name>
    <dbReference type="NCBI Taxonomy" id="1472417"/>
    <lineage>
        <taxon>Bacteria</taxon>
        <taxon>Pseudomonadati</taxon>
        <taxon>Bacteroidota</taxon>
        <taxon>Bacteroidia</taxon>
        <taxon>Bacteroidales</taxon>
        <taxon>Odoribacteraceae</taxon>
        <taxon>Butyricimonas</taxon>
    </lineage>
</organism>
<dbReference type="PANTHER" id="PTHR30055">
    <property type="entry name" value="HTH-TYPE TRANSCRIPTIONAL REGULATOR RUTR"/>
    <property type="match status" value="1"/>
</dbReference>
<proteinExistence type="predicted"/>
<dbReference type="EMBL" id="CP043839">
    <property type="protein sequence ID" value="WOF11033.1"/>
    <property type="molecule type" value="Genomic_DNA"/>
</dbReference>
<dbReference type="PRINTS" id="PR00455">
    <property type="entry name" value="HTHTETR"/>
</dbReference>
<gene>
    <name evidence="6" type="ORF">F1644_01525</name>
    <name evidence="5" type="ORF">GGR15_000797</name>
</gene>
<keyword evidence="8" id="KW-1185">Reference proteome</keyword>
<dbReference type="GO" id="GO:0000976">
    <property type="term" value="F:transcription cis-regulatory region binding"/>
    <property type="evidence" value="ECO:0007669"/>
    <property type="project" value="TreeGrafter"/>
</dbReference>
<dbReference type="InterPro" id="IPR050109">
    <property type="entry name" value="HTH-type_TetR-like_transc_reg"/>
</dbReference>
<dbReference type="InterPro" id="IPR036271">
    <property type="entry name" value="Tet_transcr_reg_TetR-rel_C_sf"/>
</dbReference>
<keyword evidence="3" id="KW-0472">Membrane</keyword>
<dbReference type="SUPFAM" id="SSF46689">
    <property type="entry name" value="Homeodomain-like"/>
    <property type="match status" value="1"/>
</dbReference>
<evidence type="ECO:0000313" key="8">
    <source>
        <dbReference type="Proteomes" id="UP001302374"/>
    </source>
</evidence>
<reference evidence="6 8" key="1">
    <citation type="submission" date="2019-09" db="EMBL/GenBank/DDBJ databases">
        <title>Butyricimonas paravirosa DSM 105722 (=214-4 = JCM 18677 = CCUG 65563).</title>
        <authorList>
            <person name="Le Roy T."/>
            <person name="Cani P.D."/>
        </authorList>
    </citation>
    <scope>NUCLEOTIDE SEQUENCE [LARGE SCALE GENOMIC DNA]</scope>
    <source>
        <strain evidence="6 8">DSM 105722</strain>
    </source>
</reference>
<name>A0A7X6BIP0_9BACT</name>
<dbReference type="Proteomes" id="UP000576368">
    <property type="component" value="Unassembled WGS sequence"/>
</dbReference>
<accession>A0A7X6BIP0</accession>
<dbReference type="GeneID" id="86889943"/>
<keyword evidence="3" id="KW-0812">Transmembrane</keyword>
<dbReference type="Pfam" id="PF00440">
    <property type="entry name" value="TetR_N"/>
    <property type="match status" value="1"/>
</dbReference>
<dbReference type="PROSITE" id="PS50977">
    <property type="entry name" value="HTH_TETR_2"/>
    <property type="match status" value="1"/>
</dbReference>
<evidence type="ECO:0000313" key="6">
    <source>
        <dbReference type="EMBL" id="WOF11033.1"/>
    </source>
</evidence>
<dbReference type="GO" id="GO:0003700">
    <property type="term" value="F:DNA-binding transcription factor activity"/>
    <property type="evidence" value="ECO:0007669"/>
    <property type="project" value="TreeGrafter"/>
</dbReference>
<dbReference type="PROSITE" id="PS01081">
    <property type="entry name" value="HTH_TETR_1"/>
    <property type="match status" value="1"/>
</dbReference>
<reference evidence="5 7" key="2">
    <citation type="submission" date="2020-03" db="EMBL/GenBank/DDBJ databases">
        <title>Genomic Encyclopedia of Type Strains, Phase IV (KMG-IV): sequencing the most valuable type-strain genomes for metagenomic binning, comparative biology and taxonomic classification.</title>
        <authorList>
            <person name="Goeker M."/>
        </authorList>
    </citation>
    <scope>NUCLEOTIDE SEQUENCE [LARGE SCALE GENOMIC DNA]</scope>
    <source>
        <strain evidence="5 7">DSM 105722</strain>
    </source>
</reference>
<feature type="transmembrane region" description="Helical" evidence="3">
    <location>
        <begin position="151"/>
        <end position="170"/>
    </location>
</feature>
<protein>
    <submittedName>
        <fullName evidence="5 6">AcrR family transcriptional regulator</fullName>
    </submittedName>
</protein>
<dbReference type="InterPro" id="IPR001647">
    <property type="entry name" value="HTH_TetR"/>
</dbReference>
<dbReference type="SUPFAM" id="SSF48498">
    <property type="entry name" value="Tetracyclin repressor-like, C-terminal domain"/>
    <property type="match status" value="1"/>
</dbReference>
<keyword evidence="3" id="KW-1133">Transmembrane helix</keyword>
<dbReference type="AlphaFoldDB" id="A0A7X6BIP0"/>
<dbReference type="RefSeq" id="WP_118302224.1">
    <property type="nucleotide sequence ID" value="NZ_BMPA01000003.1"/>
</dbReference>
<evidence type="ECO:0000313" key="7">
    <source>
        <dbReference type="Proteomes" id="UP000576368"/>
    </source>
</evidence>
<dbReference type="Proteomes" id="UP001302374">
    <property type="component" value="Chromosome"/>
</dbReference>
<evidence type="ECO:0000256" key="1">
    <source>
        <dbReference type="ARBA" id="ARBA00023125"/>
    </source>
</evidence>
<evidence type="ECO:0000259" key="4">
    <source>
        <dbReference type="PROSITE" id="PS50977"/>
    </source>
</evidence>
<feature type="DNA-binding region" description="H-T-H motif" evidence="2">
    <location>
        <begin position="31"/>
        <end position="50"/>
    </location>
</feature>
<evidence type="ECO:0000256" key="3">
    <source>
        <dbReference type="SAM" id="Phobius"/>
    </source>
</evidence>
<feature type="domain" description="HTH tetR-type" evidence="4">
    <location>
        <begin position="8"/>
        <end position="68"/>
    </location>
</feature>
<dbReference type="EMBL" id="JAATLI010000003">
    <property type="protein sequence ID" value="NJC17186.1"/>
    <property type="molecule type" value="Genomic_DNA"/>
</dbReference>